<dbReference type="PANTHER" id="PTHR48107:SF7">
    <property type="entry name" value="RE15974P"/>
    <property type="match status" value="1"/>
</dbReference>
<protein>
    <submittedName>
        <fullName evidence="3">Putative oxidoreductase</fullName>
    </submittedName>
</protein>
<dbReference type="Proteomes" id="UP000011863">
    <property type="component" value="Chromosome"/>
</dbReference>
<dbReference type="EMBL" id="AP012057">
    <property type="protein sequence ID" value="BAN04499.1"/>
    <property type="molecule type" value="Genomic_DNA"/>
</dbReference>
<dbReference type="RefSeq" id="WP_015443746.1">
    <property type="nucleotide sequence ID" value="NC_020520.1"/>
</dbReference>
<reference evidence="3 4" key="1">
    <citation type="journal article" date="2013" name="Int. J. Syst. Evol. Microbiol.">
        <title>Ilumatobacter nonamiense sp. nov. and Ilumatobacter coccineum sp. nov., isolated from seashore sand.</title>
        <authorList>
            <person name="Matsumoto A."/>
            <person name="Kasai H."/>
            <person name="Matsuo Y."/>
            <person name="Shizuri Y."/>
            <person name="Ichikawa N."/>
            <person name="Fujita N."/>
            <person name="Omura S."/>
            <person name="Takahashi Y."/>
        </authorList>
    </citation>
    <scope>NUCLEOTIDE SEQUENCE [LARGE SCALE GENOMIC DNA]</scope>
    <source>
        <strain evidence="4">NBRC 103263 / KCTC 29153 / YM16-304</strain>
    </source>
</reference>
<evidence type="ECO:0000256" key="1">
    <source>
        <dbReference type="ARBA" id="ARBA00006484"/>
    </source>
</evidence>
<evidence type="ECO:0000313" key="3">
    <source>
        <dbReference type="EMBL" id="BAN04499.1"/>
    </source>
</evidence>
<keyword evidence="2" id="KW-0560">Oxidoreductase</keyword>
<dbReference type="PRINTS" id="PR00081">
    <property type="entry name" value="GDHRDH"/>
</dbReference>
<dbReference type="CDD" id="cd05233">
    <property type="entry name" value="SDR_c"/>
    <property type="match status" value="1"/>
</dbReference>
<dbReference type="Pfam" id="PF13561">
    <property type="entry name" value="adh_short_C2"/>
    <property type="match status" value="1"/>
</dbReference>
<evidence type="ECO:0000256" key="2">
    <source>
        <dbReference type="ARBA" id="ARBA00023002"/>
    </source>
</evidence>
<comment type="similarity">
    <text evidence="1">Belongs to the short-chain dehydrogenases/reductases (SDR) family.</text>
</comment>
<dbReference type="OrthoDB" id="3571370at2"/>
<proteinExistence type="inferred from homology"/>
<gene>
    <name evidence="3" type="ORF">YM304_41850</name>
</gene>
<dbReference type="InterPro" id="IPR036291">
    <property type="entry name" value="NAD(P)-bd_dom_sf"/>
</dbReference>
<sequence>MAPLELSGRVALVTGVSRRVGIAAAVARRLHDAGATVVATGWSPHDDEMPWGGSEPPDVGVPVLSHDLEDPDTPRRLVDEVIDAHGRLDIVAAVHARSSSASLADVTATELDRAWAVNVRSIVLLAQRFAEVHQPAPTDAPPLGRLVWFTSGQHLGPMDGEIAYAVTKGALHQMTASLDHALAPSRIIANCINPGPVDTGYADAELHESVASRFPDGRWGSPDDIADVVEFVVGDRGAWIRGQVIDAEGGFDRHA</sequence>
<organism evidence="3 4">
    <name type="scientific">Ilumatobacter coccineus (strain NBRC 103263 / KCTC 29153 / YM16-304)</name>
    <dbReference type="NCBI Taxonomy" id="1313172"/>
    <lineage>
        <taxon>Bacteria</taxon>
        <taxon>Bacillati</taxon>
        <taxon>Actinomycetota</taxon>
        <taxon>Acidimicrobiia</taxon>
        <taxon>Acidimicrobiales</taxon>
        <taxon>Ilumatobacteraceae</taxon>
        <taxon>Ilumatobacter</taxon>
    </lineage>
</organism>
<evidence type="ECO:0000313" key="4">
    <source>
        <dbReference type="Proteomes" id="UP000011863"/>
    </source>
</evidence>
<dbReference type="Gene3D" id="3.40.50.720">
    <property type="entry name" value="NAD(P)-binding Rossmann-like Domain"/>
    <property type="match status" value="1"/>
</dbReference>
<dbReference type="InterPro" id="IPR002347">
    <property type="entry name" value="SDR_fam"/>
</dbReference>
<accession>A0A6C7EH84</accession>
<name>A0A6C7EH84_ILUCY</name>
<dbReference type="AlphaFoldDB" id="A0A6C7EH84"/>
<dbReference type="KEGG" id="aym:YM304_41850"/>
<dbReference type="GO" id="GO:0016614">
    <property type="term" value="F:oxidoreductase activity, acting on CH-OH group of donors"/>
    <property type="evidence" value="ECO:0007669"/>
    <property type="project" value="UniProtKB-ARBA"/>
</dbReference>
<keyword evidence="4" id="KW-1185">Reference proteome</keyword>
<dbReference type="SUPFAM" id="SSF51735">
    <property type="entry name" value="NAD(P)-binding Rossmann-fold domains"/>
    <property type="match status" value="1"/>
</dbReference>
<dbReference type="PANTHER" id="PTHR48107">
    <property type="entry name" value="NADPH-DEPENDENT ALDEHYDE REDUCTASE-LIKE PROTEIN, CHLOROPLASTIC-RELATED"/>
    <property type="match status" value="1"/>
</dbReference>